<evidence type="ECO:0000256" key="4">
    <source>
        <dbReference type="SAM" id="SignalP"/>
    </source>
</evidence>
<evidence type="ECO:0000256" key="1">
    <source>
        <dbReference type="ARBA" id="ARBA00022737"/>
    </source>
</evidence>
<dbReference type="RefSeq" id="WP_185284077.1">
    <property type="nucleotide sequence ID" value="NZ_JAGETX010000004.1"/>
</dbReference>
<dbReference type="InterPro" id="IPR036770">
    <property type="entry name" value="Ankyrin_rpt-contain_sf"/>
</dbReference>
<keyword evidence="1" id="KW-0677">Repeat</keyword>
<gene>
    <name evidence="5" type="ORF">J4D97_10380</name>
</gene>
<organism evidence="5 6">
    <name type="scientific">Hymenobacter defluvii</name>
    <dbReference type="NCBI Taxonomy" id="2054411"/>
    <lineage>
        <taxon>Bacteria</taxon>
        <taxon>Pseudomonadati</taxon>
        <taxon>Bacteroidota</taxon>
        <taxon>Cytophagia</taxon>
        <taxon>Cytophagales</taxon>
        <taxon>Hymenobacteraceae</taxon>
        <taxon>Hymenobacter</taxon>
    </lineage>
</organism>
<dbReference type="Pfam" id="PF12796">
    <property type="entry name" value="Ank_2"/>
    <property type="match status" value="1"/>
</dbReference>
<dbReference type="SUPFAM" id="SSF48403">
    <property type="entry name" value="Ankyrin repeat"/>
    <property type="match status" value="1"/>
</dbReference>
<dbReference type="EMBL" id="JAGETX010000004">
    <property type="protein sequence ID" value="MBO3271053.1"/>
    <property type="molecule type" value="Genomic_DNA"/>
</dbReference>
<evidence type="ECO:0000313" key="5">
    <source>
        <dbReference type="EMBL" id="MBO3271053.1"/>
    </source>
</evidence>
<dbReference type="SMART" id="SM00248">
    <property type="entry name" value="ANK"/>
    <property type="match status" value="2"/>
</dbReference>
<evidence type="ECO:0000256" key="2">
    <source>
        <dbReference type="ARBA" id="ARBA00023043"/>
    </source>
</evidence>
<accession>A0ABS3TBN3</accession>
<evidence type="ECO:0000256" key="3">
    <source>
        <dbReference type="PROSITE-ProRule" id="PRU00023"/>
    </source>
</evidence>
<dbReference type="InterPro" id="IPR002110">
    <property type="entry name" value="Ankyrin_rpt"/>
</dbReference>
<dbReference type="Proteomes" id="UP000670527">
    <property type="component" value="Unassembled WGS sequence"/>
</dbReference>
<dbReference type="PROSITE" id="PS50297">
    <property type="entry name" value="ANK_REP_REGION"/>
    <property type="match status" value="1"/>
</dbReference>
<name>A0ABS3TBN3_9BACT</name>
<feature type="signal peptide" evidence="4">
    <location>
        <begin position="1"/>
        <end position="20"/>
    </location>
</feature>
<evidence type="ECO:0000313" key="6">
    <source>
        <dbReference type="Proteomes" id="UP000670527"/>
    </source>
</evidence>
<reference evidence="5 6" key="1">
    <citation type="submission" date="2021-03" db="EMBL/GenBank/DDBJ databases">
        <authorList>
            <person name="Kim M.K."/>
        </authorList>
    </citation>
    <scope>NUCLEOTIDE SEQUENCE [LARGE SCALE GENOMIC DNA]</scope>
    <source>
        <strain evidence="5 6">BT507</strain>
    </source>
</reference>
<comment type="caution">
    <text evidence="5">The sequence shown here is derived from an EMBL/GenBank/DDBJ whole genome shotgun (WGS) entry which is preliminary data.</text>
</comment>
<proteinExistence type="predicted"/>
<feature type="repeat" description="ANK" evidence="3">
    <location>
        <begin position="59"/>
        <end position="91"/>
    </location>
</feature>
<feature type="chain" id="PRO_5046228312" evidence="4">
    <location>
        <begin position="21"/>
        <end position="150"/>
    </location>
</feature>
<feature type="repeat" description="ANK" evidence="3">
    <location>
        <begin position="92"/>
        <end position="124"/>
    </location>
</feature>
<keyword evidence="2 3" id="KW-0040">ANK repeat</keyword>
<protein>
    <submittedName>
        <fullName evidence="5">Ankyrin repeat domain-containing protein</fullName>
    </submittedName>
</protein>
<keyword evidence="4" id="KW-0732">Signal</keyword>
<dbReference type="PANTHER" id="PTHR24171">
    <property type="entry name" value="ANKYRIN REPEAT DOMAIN-CONTAINING PROTEIN 39-RELATED"/>
    <property type="match status" value="1"/>
</dbReference>
<sequence length="150" mass="15743">MRKLFLTLLVSLTLVSIASAQTPAKDLYTAVLKNKSAEVEALLTSGADANASVEMVPGFPTTYLIIAAGQNHLDIVKSLLQHKASVNKADNFRNTPLMAAAAKGHVQVVQLLLASGADAKMQDDDGKNALALAKEGNHAAVVALLEPKTK</sequence>
<dbReference type="PROSITE" id="PS50088">
    <property type="entry name" value="ANK_REPEAT"/>
    <property type="match status" value="2"/>
</dbReference>
<dbReference type="Gene3D" id="1.25.40.20">
    <property type="entry name" value="Ankyrin repeat-containing domain"/>
    <property type="match status" value="2"/>
</dbReference>
<keyword evidence="6" id="KW-1185">Reference proteome</keyword>